<dbReference type="Pfam" id="PF14412">
    <property type="entry name" value="AHH"/>
    <property type="match status" value="1"/>
</dbReference>
<sequence length="111" mass="12559">MEDAYIVTPSYKNSAHHIIMSNSSDNRMVELRKKMTQLGLKKNDAVNGVFLSTSSKVKEAAGISAHAHSKVHTEAYKKNVYDRLKNINDKDQFEEELMKIGDELRSGTFNI</sequence>
<dbReference type="EMBL" id="FZNZ01000041">
    <property type="protein sequence ID" value="SNS09924.1"/>
    <property type="molecule type" value="Genomic_DNA"/>
</dbReference>
<comment type="caution">
    <text evidence="1">The sequence shown here is derived from an EMBL/GenBank/DDBJ whole genome shotgun (WGS) entry which is preliminary data.</text>
</comment>
<dbReference type="Proteomes" id="UP000198427">
    <property type="component" value="Unassembled WGS sequence"/>
</dbReference>
<organism evidence="1 2">
    <name type="scientific">Prevotella jejuni</name>
    <dbReference type="NCBI Taxonomy" id="1177574"/>
    <lineage>
        <taxon>Bacteria</taxon>
        <taxon>Pseudomonadati</taxon>
        <taxon>Bacteroidota</taxon>
        <taxon>Bacteroidia</taxon>
        <taxon>Bacteroidales</taxon>
        <taxon>Prevotellaceae</taxon>
        <taxon>Prevotella</taxon>
    </lineage>
</organism>
<accession>A0AA94LLT0</accession>
<proteinExistence type="predicted"/>
<gene>
    <name evidence="1" type="ORF">SAMN06265364_14110</name>
</gene>
<dbReference type="InterPro" id="IPR032871">
    <property type="entry name" value="AHH_dom_containing"/>
</dbReference>
<keyword evidence="2" id="KW-1185">Reference proteome</keyword>
<protein>
    <submittedName>
        <fullName evidence="1">A nuclease family of the HNH/ENDO VII superfamily with conserved AHH</fullName>
    </submittedName>
</protein>
<name>A0AA94LLT0_9BACT</name>
<reference evidence="1 2" key="1">
    <citation type="submission" date="2017-06" db="EMBL/GenBank/DDBJ databases">
        <authorList>
            <person name="Varghese N."/>
            <person name="Submissions S."/>
        </authorList>
    </citation>
    <scope>NUCLEOTIDE SEQUENCE [LARGE SCALE GENOMIC DNA]</scope>
    <source>
        <strain evidence="1 2">DSM 26989</strain>
    </source>
</reference>
<evidence type="ECO:0000313" key="1">
    <source>
        <dbReference type="EMBL" id="SNS09924.1"/>
    </source>
</evidence>
<dbReference type="AlphaFoldDB" id="A0AA94LLT0"/>
<evidence type="ECO:0000313" key="2">
    <source>
        <dbReference type="Proteomes" id="UP000198427"/>
    </source>
</evidence>